<dbReference type="EC" id="2.3.2.26" evidence="2"/>
<comment type="catalytic activity">
    <reaction evidence="2">
        <text>S-ubiquitinyl-[E2 ubiquitin-conjugating enzyme]-L-cysteine + [acceptor protein]-L-lysine = [E2 ubiquitin-conjugating enzyme]-L-cysteine + N(6)-ubiquitinyl-[acceptor protein]-L-lysine.</text>
        <dbReference type="EC" id="2.3.2.26"/>
    </reaction>
</comment>
<gene>
    <name evidence="3" type="ORF">JBS370_LOCUS21048</name>
</gene>
<evidence type="ECO:0000313" key="4">
    <source>
        <dbReference type="Proteomes" id="UP000663836"/>
    </source>
</evidence>
<dbReference type="GO" id="GO:0061630">
    <property type="term" value="F:ubiquitin protein ligase activity"/>
    <property type="evidence" value="ECO:0007669"/>
    <property type="project" value="UniProtKB-UniRule"/>
</dbReference>
<dbReference type="InterPro" id="IPR045322">
    <property type="entry name" value="HECTD1/TRIP12-like"/>
</dbReference>
<comment type="caution">
    <text evidence="3">The sequence shown here is derived from an EMBL/GenBank/DDBJ whole genome shotgun (WGS) entry which is preliminary data.</text>
</comment>
<dbReference type="GO" id="GO:0000209">
    <property type="term" value="P:protein polyubiquitination"/>
    <property type="evidence" value="ECO:0007669"/>
    <property type="project" value="TreeGrafter"/>
</dbReference>
<organism evidence="3 4">
    <name type="scientific">Rotaria sordida</name>
    <dbReference type="NCBI Taxonomy" id="392033"/>
    <lineage>
        <taxon>Eukaryota</taxon>
        <taxon>Metazoa</taxon>
        <taxon>Spiralia</taxon>
        <taxon>Gnathifera</taxon>
        <taxon>Rotifera</taxon>
        <taxon>Eurotatoria</taxon>
        <taxon>Bdelloidea</taxon>
        <taxon>Philodinida</taxon>
        <taxon>Philodinidae</taxon>
        <taxon>Rotaria</taxon>
    </lineage>
</organism>
<dbReference type="AlphaFoldDB" id="A0A819HM65"/>
<dbReference type="EMBL" id="CAJOBD010002735">
    <property type="protein sequence ID" value="CAF3904329.1"/>
    <property type="molecule type" value="Genomic_DNA"/>
</dbReference>
<evidence type="ECO:0000313" key="3">
    <source>
        <dbReference type="EMBL" id="CAF3904329.1"/>
    </source>
</evidence>
<name>A0A819HM65_9BILA</name>
<comment type="similarity">
    <text evidence="2">Belongs to the UPL family. K-HECT subfamily.</text>
</comment>
<dbReference type="PANTHER" id="PTHR45670:SF1">
    <property type="entry name" value="E3 UBIQUITIN-PROTEIN LIGASE HECTD1"/>
    <property type="match status" value="1"/>
</dbReference>
<dbReference type="SUPFAM" id="SSF48371">
    <property type="entry name" value="ARM repeat"/>
    <property type="match status" value="1"/>
</dbReference>
<evidence type="ECO:0000256" key="2">
    <source>
        <dbReference type="RuleBase" id="RU369009"/>
    </source>
</evidence>
<sequence length="171" mass="19020">MGNKETLSGFQFRVLHPPLRDCLADENKGNTEIVLITCRALTYLMESLPCSAAELRSVTSSDIAAQILKALEMISKRNGKQILIADDIENLVNRLRSDNKKTVEHIASTQLIKPMKIMLVVQRSLLNNITFLKQLCLLTSSTEEKSTTTTTIPIIYKSAALSTNETIPMNI</sequence>
<reference evidence="3" key="1">
    <citation type="submission" date="2021-02" db="EMBL/GenBank/DDBJ databases">
        <authorList>
            <person name="Nowell W R."/>
        </authorList>
    </citation>
    <scope>NUCLEOTIDE SEQUENCE</scope>
</reference>
<dbReference type="InterPro" id="IPR016024">
    <property type="entry name" value="ARM-type_fold"/>
</dbReference>
<comment type="pathway">
    <text evidence="2">Protein modification; protein ubiquitination.</text>
</comment>
<dbReference type="Proteomes" id="UP000663836">
    <property type="component" value="Unassembled WGS sequence"/>
</dbReference>
<keyword evidence="2" id="KW-0833">Ubl conjugation pathway</keyword>
<proteinExistence type="inferred from homology"/>
<accession>A0A819HM65</accession>
<comment type="function">
    <text evidence="2">E3 ubiquitin-protein ligase which accepts ubiquitin from an E2 ubiquitin-conjugating enzyme in the form of a thioester and then directly transfers the ubiquitin to targeted substrates.</text>
</comment>
<keyword evidence="1 2" id="KW-0808">Transferase</keyword>
<dbReference type="PANTHER" id="PTHR45670">
    <property type="entry name" value="E3 UBIQUITIN-PROTEIN LIGASE TRIP12"/>
    <property type="match status" value="1"/>
</dbReference>
<protein>
    <recommendedName>
        <fullName evidence="2">E3 ubiquitin-protein ligase</fullName>
        <ecNumber evidence="2">2.3.2.26</ecNumber>
    </recommendedName>
</protein>
<dbReference type="GO" id="GO:0043161">
    <property type="term" value="P:proteasome-mediated ubiquitin-dependent protein catabolic process"/>
    <property type="evidence" value="ECO:0007669"/>
    <property type="project" value="TreeGrafter"/>
</dbReference>
<evidence type="ECO:0000256" key="1">
    <source>
        <dbReference type="ARBA" id="ARBA00022679"/>
    </source>
</evidence>